<gene>
    <name evidence="4" type="ORF">LCGC14_0138930</name>
</gene>
<dbReference type="PANTHER" id="PTHR48106:SF18">
    <property type="entry name" value="QUINONE OXIDOREDUCTASE PIG3"/>
    <property type="match status" value="1"/>
</dbReference>
<feature type="domain" description="Enoyl reductase (ER)" evidence="3">
    <location>
        <begin position="18"/>
        <end position="301"/>
    </location>
</feature>
<keyword evidence="2" id="KW-0560">Oxidoreductase</keyword>
<sequence>MSVPSSYLQMFSTVSESGELRLELMEKPMPTPEANQVLVRIEATPINPSDQGVMFGWSDISASTSSGEGQNTVLTAPVSEQGMRVMKARAGQTLAVGNEGAGTVVATGSSELAKSLEGKVVAVMGGSMYAQYRCVDADTCLPLLEGQTAKDGASCFVNPLTALSMVENMKMEDHSALVHTAAASNLGQMLVRICQADGVELVNIVRKEEQVALLRDMGAKYVINTSSDNFMAELTDAIHATGATLAFDATGGGTLASNILACMEAAAARTPGAYSIYGSVKHKQVYLYGNLDTSPTVLQRAYGMAWGVGGWLLPNFLAKAGAEVASRLRTRVARELKTTFASHYTNEISLAQALDADTVRQYYAKHTGEKFLICPQK</sequence>
<dbReference type="CDD" id="cd08291">
    <property type="entry name" value="ETR_like_1"/>
    <property type="match status" value="1"/>
</dbReference>
<dbReference type="Gene3D" id="3.90.180.10">
    <property type="entry name" value="Medium-chain alcohol dehydrogenases, catalytic domain"/>
    <property type="match status" value="1"/>
</dbReference>
<protein>
    <recommendedName>
        <fullName evidence="3">Enoyl reductase (ER) domain-containing protein</fullName>
    </recommendedName>
</protein>
<dbReference type="AlphaFoldDB" id="A0A0F9V1G4"/>
<dbReference type="InterPro" id="IPR036291">
    <property type="entry name" value="NAD(P)-bd_dom_sf"/>
</dbReference>
<accession>A0A0F9V1G4</accession>
<evidence type="ECO:0000313" key="4">
    <source>
        <dbReference type="EMBL" id="KKN99100.1"/>
    </source>
</evidence>
<evidence type="ECO:0000259" key="3">
    <source>
        <dbReference type="SMART" id="SM00829"/>
    </source>
</evidence>
<name>A0A0F9V1G4_9ZZZZ</name>
<organism evidence="4">
    <name type="scientific">marine sediment metagenome</name>
    <dbReference type="NCBI Taxonomy" id="412755"/>
    <lineage>
        <taxon>unclassified sequences</taxon>
        <taxon>metagenomes</taxon>
        <taxon>ecological metagenomes</taxon>
    </lineage>
</organism>
<dbReference type="SUPFAM" id="SSF51735">
    <property type="entry name" value="NAD(P)-binding Rossmann-fold domains"/>
    <property type="match status" value="1"/>
</dbReference>
<dbReference type="SMART" id="SM00829">
    <property type="entry name" value="PKS_ER"/>
    <property type="match status" value="1"/>
</dbReference>
<keyword evidence="1" id="KW-0521">NADP</keyword>
<dbReference type="InterPro" id="IPR011032">
    <property type="entry name" value="GroES-like_sf"/>
</dbReference>
<dbReference type="InterPro" id="IPR020843">
    <property type="entry name" value="ER"/>
</dbReference>
<dbReference type="EMBL" id="LAZR01000048">
    <property type="protein sequence ID" value="KKN99100.1"/>
    <property type="molecule type" value="Genomic_DNA"/>
</dbReference>
<reference evidence="4" key="1">
    <citation type="journal article" date="2015" name="Nature">
        <title>Complex archaea that bridge the gap between prokaryotes and eukaryotes.</title>
        <authorList>
            <person name="Spang A."/>
            <person name="Saw J.H."/>
            <person name="Jorgensen S.L."/>
            <person name="Zaremba-Niedzwiedzka K."/>
            <person name="Martijn J."/>
            <person name="Lind A.E."/>
            <person name="van Eijk R."/>
            <person name="Schleper C."/>
            <person name="Guy L."/>
            <person name="Ettema T.J."/>
        </authorList>
    </citation>
    <scope>NUCLEOTIDE SEQUENCE</scope>
</reference>
<comment type="caution">
    <text evidence="4">The sequence shown here is derived from an EMBL/GenBank/DDBJ whole genome shotgun (WGS) entry which is preliminary data.</text>
</comment>
<dbReference type="PANTHER" id="PTHR48106">
    <property type="entry name" value="QUINONE OXIDOREDUCTASE PIG3-RELATED"/>
    <property type="match status" value="1"/>
</dbReference>
<evidence type="ECO:0000256" key="2">
    <source>
        <dbReference type="ARBA" id="ARBA00023002"/>
    </source>
</evidence>
<dbReference type="GO" id="GO:0016651">
    <property type="term" value="F:oxidoreductase activity, acting on NAD(P)H"/>
    <property type="evidence" value="ECO:0007669"/>
    <property type="project" value="TreeGrafter"/>
</dbReference>
<evidence type="ECO:0000256" key="1">
    <source>
        <dbReference type="ARBA" id="ARBA00022857"/>
    </source>
</evidence>
<dbReference type="SUPFAM" id="SSF50129">
    <property type="entry name" value="GroES-like"/>
    <property type="match status" value="1"/>
</dbReference>
<dbReference type="Gene3D" id="3.40.50.720">
    <property type="entry name" value="NAD(P)-binding Rossmann-like Domain"/>
    <property type="match status" value="1"/>
</dbReference>
<proteinExistence type="predicted"/>
<dbReference type="GO" id="GO:0070402">
    <property type="term" value="F:NADPH binding"/>
    <property type="evidence" value="ECO:0007669"/>
    <property type="project" value="TreeGrafter"/>
</dbReference>
<dbReference type="InterPro" id="IPR013149">
    <property type="entry name" value="ADH-like_C"/>
</dbReference>
<dbReference type="Pfam" id="PF00107">
    <property type="entry name" value="ADH_zinc_N"/>
    <property type="match status" value="1"/>
</dbReference>